<feature type="region of interest" description="Disordered" evidence="1">
    <location>
        <begin position="323"/>
        <end position="372"/>
    </location>
</feature>
<sequence length="397" mass="45125">MRPKIFSDVDVTRMPSSDTMIDAIGAAIICVYRASFLLAAFLKNPRVAVSGGHVSLLGHDGAHAVRLDETPDEENEQQHQHQRGLPDDHLVVVFGGDKRQKQGDHPADRKANKPAAGDGVVARERVVDLRHLGRERIQHHVDAVAGGDSLDTAPDDGHGVSVEERPEPAIDAERRANNHGKRDLVHHAWSARHHHEKRDHNSSQDNTEPRLPPREPERDPRRGYCPRRGCHRRHADPRERRQHQRQGRVRKPVSVRVLVLGRVWARRQPARRRLHDGRLLQRVRPPGRRQSGEGRHWRRPGRLDPVSGQLLRHCRHEADLGARAVHGRHDARAVARLPGPYDPDRSRQRRSPAGHRRTRRHRRARNGHPAAVRAARLLQVAGRRREGHEDRHPEGGV</sequence>
<feature type="region of interest" description="Disordered" evidence="1">
    <location>
        <begin position="275"/>
        <end position="309"/>
    </location>
</feature>
<dbReference type="EMBL" id="JAHLUN010000008">
    <property type="protein sequence ID" value="KAG7764545.1"/>
    <property type="molecule type" value="Genomic_DNA"/>
</dbReference>
<keyword evidence="3" id="KW-1185">Reference proteome</keyword>
<feature type="region of interest" description="Disordered" evidence="1">
    <location>
        <begin position="190"/>
        <end position="250"/>
    </location>
</feature>
<proteinExistence type="predicted"/>
<accession>A0ABQ7RF66</accession>
<feature type="compositionally biased region" description="Basic and acidic residues" evidence="1">
    <location>
        <begin position="155"/>
        <end position="175"/>
    </location>
</feature>
<feature type="compositionally biased region" description="Basic residues" evidence="1">
    <location>
        <begin position="347"/>
        <end position="366"/>
    </location>
</feature>
<feature type="region of interest" description="Disordered" evidence="1">
    <location>
        <begin position="138"/>
        <end position="175"/>
    </location>
</feature>
<gene>
    <name evidence="2" type="ORF">KL946_003225</name>
</gene>
<reference evidence="2 3" key="1">
    <citation type="journal article" date="2021" name="G3 (Bethesda)">
        <title>Genomic diversity, chromosomal rearrangements, and interspecies hybridization in the ogataea polymorpha species complex.</title>
        <authorList>
            <person name="Hanson S.J."/>
            <person name="Cinneide E.O."/>
            <person name="Salzberg L.I."/>
            <person name="Wolfe K.H."/>
            <person name="McGowan J."/>
            <person name="Fitzpatrick D.A."/>
            <person name="Matlin K."/>
        </authorList>
    </citation>
    <scope>NUCLEOTIDE SEQUENCE [LARGE SCALE GENOMIC DNA]</scope>
    <source>
        <strain evidence="2">81-436-3</strain>
    </source>
</reference>
<feature type="compositionally biased region" description="Basic and acidic residues" evidence="1">
    <location>
        <begin position="98"/>
        <end position="111"/>
    </location>
</feature>
<organism evidence="2 3">
    <name type="scientific">Ogataea haglerorum</name>
    <dbReference type="NCBI Taxonomy" id="1937702"/>
    <lineage>
        <taxon>Eukaryota</taxon>
        <taxon>Fungi</taxon>
        <taxon>Dikarya</taxon>
        <taxon>Ascomycota</taxon>
        <taxon>Saccharomycotina</taxon>
        <taxon>Pichiomycetes</taxon>
        <taxon>Pichiales</taxon>
        <taxon>Pichiaceae</taxon>
        <taxon>Ogataea</taxon>
    </lineage>
</organism>
<feature type="compositionally biased region" description="Basic residues" evidence="1">
    <location>
        <begin position="224"/>
        <end position="250"/>
    </location>
</feature>
<feature type="compositionally biased region" description="Basic and acidic residues" evidence="1">
    <location>
        <begin position="198"/>
        <end position="222"/>
    </location>
</feature>
<evidence type="ECO:0000256" key="1">
    <source>
        <dbReference type="SAM" id="MobiDB-lite"/>
    </source>
</evidence>
<feature type="region of interest" description="Disordered" evidence="1">
    <location>
        <begin position="98"/>
        <end position="122"/>
    </location>
</feature>
<dbReference type="Proteomes" id="UP000697297">
    <property type="component" value="Unassembled WGS sequence"/>
</dbReference>
<comment type="caution">
    <text evidence="2">The sequence shown here is derived from an EMBL/GenBank/DDBJ whole genome shotgun (WGS) entry which is preliminary data.</text>
</comment>
<evidence type="ECO:0000313" key="3">
    <source>
        <dbReference type="Proteomes" id="UP000697297"/>
    </source>
</evidence>
<name>A0ABQ7RF66_9ASCO</name>
<protein>
    <submittedName>
        <fullName evidence="2">Uncharacterized protein</fullName>
    </submittedName>
</protein>
<evidence type="ECO:0000313" key="2">
    <source>
        <dbReference type="EMBL" id="KAG7764545.1"/>
    </source>
</evidence>